<sequence length="474" mass="52803">MGGKSSKDNSAKTEDPKESPAEQTNVDKEGEAPPAKPTQSETTGGAEGEPAAEKLVEFNDIKNSLKTGDLLLLYRKDAENPNYAILIDNSANEEYFPLLMVKGSTKPMSKENFSRRRYLTAVTTVTRMFYGDYERVAICRLTGDQKDISAKKALEAVDKIDTQKYSEEELKLIDEAETDVARSVMASVLNLSVLYSKLGIIAEPATPSSVQDTYKTWNTTLPVGEPTFINVPPIKPGPMKGGTPPFYQKILRGLMPIPENRTVVPYSSIRDQLNTGDILLFATVGSSGFVIKLGSNSHFSHAAMVLKPKGSDLLMCWETTSNSVGLVDLGSTKVQKGTQIVPLKHKILNGYNDEVAIRRLVDVTDEQREKIHQTMMKLSKELEGTYYEKDFIEMIMSGFDFGEEFLDFLRNDEEDVSTIFCSELVAHAYQEAGLLGEEKPSNEYSPDEFSSEKNPNLKFGRLEPEVYIELKYED</sequence>
<dbReference type="PANTHER" id="PTHR47112">
    <property type="entry name" value="PX DOMAIN-CONTAINING PROTEIN"/>
    <property type="match status" value="1"/>
</dbReference>
<dbReference type="InterPro" id="IPR038765">
    <property type="entry name" value="Papain-like_cys_pep_sf"/>
</dbReference>
<feature type="region of interest" description="Disordered" evidence="1">
    <location>
        <begin position="1"/>
        <end position="49"/>
    </location>
</feature>
<name>A0A1X7VSD0_AMPQE</name>
<feature type="compositionally biased region" description="Basic and acidic residues" evidence="1">
    <location>
        <begin position="1"/>
        <end position="31"/>
    </location>
</feature>
<dbReference type="KEGG" id="aqu:109584609"/>
<dbReference type="SUPFAM" id="SSF54001">
    <property type="entry name" value="Cysteine proteinases"/>
    <property type="match status" value="1"/>
</dbReference>
<organism evidence="2">
    <name type="scientific">Amphimedon queenslandica</name>
    <name type="common">Sponge</name>
    <dbReference type="NCBI Taxonomy" id="400682"/>
    <lineage>
        <taxon>Eukaryota</taxon>
        <taxon>Metazoa</taxon>
        <taxon>Porifera</taxon>
        <taxon>Demospongiae</taxon>
        <taxon>Heteroscleromorpha</taxon>
        <taxon>Haplosclerida</taxon>
        <taxon>Niphatidae</taxon>
        <taxon>Amphimedon</taxon>
    </lineage>
</organism>
<dbReference type="Gene3D" id="3.90.1720.10">
    <property type="entry name" value="endopeptidase domain like (from Nostoc punctiforme)"/>
    <property type="match status" value="1"/>
</dbReference>
<dbReference type="InParanoid" id="A0A1X7VSD0"/>
<keyword evidence="3" id="KW-1185">Reference proteome</keyword>
<reference evidence="3" key="1">
    <citation type="journal article" date="2010" name="Nature">
        <title>The Amphimedon queenslandica genome and the evolution of animal complexity.</title>
        <authorList>
            <person name="Srivastava M."/>
            <person name="Simakov O."/>
            <person name="Chapman J."/>
            <person name="Fahey B."/>
            <person name="Gauthier M.E."/>
            <person name="Mitros T."/>
            <person name="Richards G.S."/>
            <person name="Conaco C."/>
            <person name="Dacre M."/>
            <person name="Hellsten U."/>
            <person name="Larroux C."/>
            <person name="Putnam N.H."/>
            <person name="Stanke M."/>
            <person name="Adamska M."/>
            <person name="Darling A."/>
            <person name="Degnan S.M."/>
            <person name="Oakley T.H."/>
            <person name="Plachetzki D.C."/>
            <person name="Zhai Y."/>
            <person name="Adamski M."/>
            <person name="Calcino A."/>
            <person name="Cummins S.F."/>
            <person name="Goodstein D.M."/>
            <person name="Harris C."/>
            <person name="Jackson D.J."/>
            <person name="Leys S.P."/>
            <person name="Shu S."/>
            <person name="Woodcroft B.J."/>
            <person name="Vervoort M."/>
            <person name="Kosik K.S."/>
            <person name="Manning G."/>
            <person name="Degnan B.M."/>
            <person name="Rokhsar D.S."/>
        </authorList>
    </citation>
    <scope>NUCLEOTIDE SEQUENCE [LARGE SCALE GENOMIC DNA]</scope>
</reference>
<evidence type="ECO:0000313" key="2">
    <source>
        <dbReference type="EnsemblMetazoa" id="Aqu2.1.42725_001"/>
    </source>
</evidence>
<dbReference type="EnsemblMetazoa" id="Aqu2.1.42725_001">
    <property type="protein sequence ID" value="Aqu2.1.42725_001"/>
    <property type="gene ID" value="Aqu2.1.42725"/>
</dbReference>
<dbReference type="EnsemblMetazoa" id="XM_020000419.1">
    <property type="protein sequence ID" value="XP_019855978.1"/>
    <property type="gene ID" value="LOC109584609"/>
</dbReference>
<gene>
    <name evidence="2" type="primary">109584609</name>
</gene>
<accession>A0A1X7VSD0</accession>
<reference evidence="2" key="2">
    <citation type="submission" date="2017-05" db="UniProtKB">
        <authorList>
            <consortium name="EnsemblMetazoa"/>
        </authorList>
    </citation>
    <scope>IDENTIFICATION</scope>
</reference>
<dbReference type="AlphaFoldDB" id="A0A1X7VSD0"/>
<dbReference type="Proteomes" id="UP000007879">
    <property type="component" value="Unassembled WGS sequence"/>
</dbReference>
<feature type="region of interest" description="Disordered" evidence="1">
    <location>
        <begin position="436"/>
        <end position="456"/>
    </location>
</feature>
<protein>
    <submittedName>
        <fullName evidence="2">Uncharacterized protein</fullName>
    </submittedName>
</protein>
<proteinExistence type="predicted"/>
<dbReference type="eggNOG" id="ENOG502SEIS">
    <property type="taxonomic scope" value="Eukaryota"/>
</dbReference>
<evidence type="ECO:0000313" key="3">
    <source>
        <dbReference type="Proteomes" id="UP000007879"/>
    </source>
</evidence>
<dbReference type="PANTHER" id="PTHR47112:SF1">
    <property type="entry name" value="PX DOMAIN-CONTAINING PROTEIN"/>
    <property type="match status" value="1"/>
</dbReference>
<evidence type="ECO:0000256" key="1">
    <source>
        <dbReference type="SAM" id="MobiDB-lite"/>
    </source>
</evidence>
<dbReference type="OrthoDB" id="10619411at2759"/>